<protein>
    <submittedName>
        <fullName evidence="1">Uncharacterized protein</fullName>
    </submittedName>
</protein>
<name>X1T2G3_9ZZZZ</name>
<feature type="non-terminal residue" evidence="1">
    <location>
        <position position="1"/>
    </location>
</feature>
<sequence length="48" mass="5404">AWAAANWNALSQAVKDAYNETAEEAGMTGRDLFTKAFISDYFREGQWT</sequence>
<organism evidence="1">
    <name type="scientific">marine sediment metagenome</name>
    <dbReference type="NCBI Taxonomy" id="412755"/>
    <lineage>
        <taxon>unclassified sequences</taxon>
        <taxon>metagenomes</taxon>
        <taxon>ecological metagenomes</taxon>
    </lineage>
</organism>
<gene>
    <name evidence="1" type="ORF">S12H4_39340</name>
</gene>
<proteinExistence type="predicted"/>
<evidence type="ECO:0000313" key="1">
    <source>
        <dbReference type="EMBL" id="GAI99482.1"/>
    </source>
</evidence>
<dbReference type="EMBL" id="BARW01023764">
    <property type="protein sequence ID" value="GAI99482.1"/>
    <property type="molecule type" value="Genomic_DNA"/>
</dbReference>
<reference evidence="1" key="1">
    <citation type="journal article" date="2014" name="Front. Microbiol.">
        <title>High frequency of phylogenetically diverse reductive dehalogenase-homologous genes in deep subseafloor sedimentary metagenomes.</title>
        <authorList>
            <person name="Kawai M."/>
            <person name="Futagami T."/>
            <person name="Toyoda A."/>
            <person name="Takaki Y."/>
            <person name="Nishi S."/>
            <person name="Hori S."/>
            <person name="Arai W."/>
            <person name="Tsubouchi T."/>
            <person name="Morono Y."/>
            <person name="Uchiyama I."/>
            <person name="Ito T."/>
            <person name="Fujiyama A."/>
            <person name="Inagaki F."/>
            <person name="Takami H."/>
        </authorList>
    </citation>
    <scope>NUCLEOTIDE SEQUENCE</scope>
    <source>
        <strain evidence="1">Expedition CK06-06</strain>
    </source>
</reference>
<dbReference type="AlphaFoldDB" id="X1T2G3"/>
<accession>X1T2G3</accession>
<comment type="caution">
    <text evidence="1">The sequence shown here is derived from an EMBL/GenBank/DDBJ whole genome shotgun (WGS) entry which is preliminary data.</text>
</comment>